<dbReference type="Proteomes" id="UP000056466">
    <property type="component" value="Chromosome"/>
</dbReference>
<dbReference type="GO" id="GO:0006508">
    <property type="term" value="P:proteolysis"/>
    <property type="evidence" value="ECO:0007669"/>
    <property type="project" value="UniProtKB-KW"/>
</dbReference>
<dbReference type="AlphaFoldDB" id="A0A0K2BL14"/>
<evidence type="ECO:0000256" key="6">
    <source>
        <dbReference type="ARBA" id="ARBA00022801"/>
    </source>
</evidence>
<dbReference type="NCBIfam" id="TIGR00054">
    <property type="entry name" value="RIP metalloprotease RseP"/>
    <property type="match status" value="1"/>
</dbReference>
<feature type="transmembrane region" description="Helical" evidence="11">
    <location>
        <begin position="377"/>
        <end position="401"/>
    </location>
</feature>
<dbReference type="GO" id="GO:0004222">
    <property type="term" value="F:metalloendopeptidase activity"/>
    <property type="evidence" value="ECO:0007669"/>
    <property type="project" value="InterPro"/>
</dbReference>
<dbReference type="Pfam" id="PF02163">
    <property type="entry name" value="Peptidase_M50"/>
    <property type="match status" value="1"/>
</dbReference>
<evidence type="ECO:0000256" key="2">
    <source>
        <dbReference type="ARBA" id="ARBA00004141"/>
    </source>
</evidence>
<comment type="cofactor">
    <cofactor evidence="1 11">
        <name>Zn(2+)</name>
        <dbReference type="ChEBI" id="CHEBI:29105"/>
    </cofactor>
</comment>
<dbReference type="KEGG" id="bcig:AB162_483"/>
<dbReference type="Gene3D" id="2.30.42.10">
    <property type="match status" value="2"/>
</dbReference>
<feature type="transmembrane region" description="Helical" evidence="11">
    <location>
        <begin position="427"/>
        <end position="445"/>
    </location>
</feature>
<dbReference type="RefSeq" id="WP_053097162.1">
    <property type="nucleotide sequence ID" value="NZ_CP011787.1"/>
</dbReference>
<organism evidence="13 14">
    <name type="scientific">Candidatus Palibaumannia cicadellinicola</name>
    <dbReference type="NCBI Taxonomy" id="186490"/>
    <lineage>
        <taxon>Bacteria</taxon>
        <taxon>Pseudomonadati</taxon>
        <taxon>Pseudomonadota</taxon>
        <taxon>Gammaproteobacteria</taxon>
        <taxon>Candidatus Palibaumannia</taxon>
    </lineage>
</organism>
<keyword evidence="6 11" id="KW-0378">Hydrolase</keyword>
<evidence type="ECO:0000313" key="13">
    <source>
        <dbReference type="EMBL" id="AKZ66066.1"/>
    </source>
</evidence>
<dbReference type="InterPro" id="IPR008915">
    <property type="entry name" value="Peptidase_M50"/>
</dbReference>
<dbReference type="EMBL" id="CP011787">
    <property type="protein sequence ID" value="AKZ66066.1"/>
    <property type="molecule type" value="Genomic_DNA"/>
</dbReference>
<keyword evidence="7 11" id="KW-0862">Zinc</keyword>
<keyword evidence="9 11" id="KW-0482">Metalloprotease</keyword>
<dbReference type="NCBIfam" id="NF008046">
    <property type="entry name" value="PRK10779.1"/>
    <property type="match status" value="1"/>
</dbReference>
<comment type="subcellular location">
    <subcellularLocation>
        <location evidence="2">Membrane</location>
        <topology evidence="2">Multi-pass membrane protein</topology>
    </subcellularLocation>
</comment>
<dbReference type="InterPro" id="IPR036034">
    <property type="entry name" value="PDZ_sf"/>
</dbReference>
<sequence length="452" mass="50941">MFHFYWNFAAFIILLSILIVVHELGHFFVARIFRVKVEKFSIGLGPKIFSWRNQQNTNFIISAIPIGGYVKMLDHHIDPEAFNNKKIWQRAAIITAGPVCNIILAIIAYWIVFMIGIPSYPPIISKINPNSIVAQAKIKPFMEIKSINNVPTPNWNSVRLQLIQNIDKQKISIGIAPFNSEKINNKVINLNNFNYKQNNKDDILLALGIIPSDMRIEPVIAIEPIIDDITSGTAADKAGLKVGDKIIKVDDKIVVDWQNFIMKVRDNPGNKLTVIIDRKDKIMEVILTPEKKLLNNNKVQGFAGIIPKTIFLPKKYTQLLSSGPLNALNQAINQTNKFMTLTISIFSKLISGDIRFNNFHGPIYIAKSAGRSAEYGLIYYLIFLAFISLNVSIINLFPLPILDGGNLLFLLIEKLKGRPVSPKVQEFSYNISAMILIVLMILAIFNDIARLC</sequence>
<dbReference type="PROSITE" id="PS50106">
    <property type="entry name" value="PDZ"/>
    <property type="match status" value="1"/>
</dbReference>
<evidence type="ECO:0000256" key="10">
    <source>
        <dbReference type="ARBA" id="ARBA00023136"/>
    </source>
</evidence>
<evidence type="ECO:0000256" key="4">
    <source>
        <dbReference type="ARBA" id="ARBA00022670"/>
    </source>
</evidence>
<feature type="transmembrane region" description="Helical" evidence="11">
    <location>
        <begin position="91"/>
        <end position="117"/>
    </location>
</feature>
<evidence type="ECO:0000256" key="5">
    <source>
        <dbReference type="ARBA" id="ARBA00022692"/>
    </source>
</evidence>
<dbReference type="PANTHER" id="PTHR42837:SF2">
    <property type="entry name" value="MEMBRANE METALLOPROTEASE ARASP2, CHLOROPLASTIC-RELATED"/>
    <property type="match status" value="1"/>
</dbReference>
<proteinExistence type="inferred from homology"/>
<dbReference type="GO" id="GO:0016020">
    <property type="term" value="C:membrane"/>
    <property type="evidence" value="ECO:0007669"/>
    <property type="project" value="UniProtKB-SubCell"/>
</dbReference>
<evidence type="ECO:0000256" key="1">
    <source>
        <dbReference type="ARBA" id="ARBA00001947"/>
    </source>
</evidence>
<dbReference type="InterPro" id="IPR004387">
    <property type="entry name" value="Pept_M50_Zn"/>
</dbReference>
<dbReference type="PANTHER" id="PTHR42837">
    <property type="entry name" value="REGULATOR OF SIGMA-E PROTEASE RSEP"/>
    <property type="match status" value="1"/>
</dbReference>
<feature type="transmembrane region" description="Helical" evidence="11">
    <location>
        <begin position="6"/>
        <end position="29"/>
    </location>
</feature>
<dbReference type="PATRIC" id="fig|186490.8.peg.454"/>
<gene>
    <name evidence="13" type="primary">rseP</name>
    <name evidence="13" type="ORF">AB162_483</name>
</gene>
<keyword evidence="4 13" id="KW-0645">Protease</keyword>
<dbReference type="EC" id="3.4.24.-" evidence="11"/>
<dbReference type="OrthoDB" id="9782003at2"/>
<keyword evidence="11" id="KW-0479">Metal-binding</keyword>
<feature type="domain" description="PDZ" evidence="12">
    <location>
        <begin position="192"/>
        <end position="280"/>
    </location>
</feature>
<keyword evidence="5 11" id="KW-0812">Transmembrane</keyword>
<comment type="similarity">
    <text evidence="3 11">Belongs to the peptidase M50B family.</text>
</comment>
<evidence type="ECO:0000256" key="9">
    <source>
        <dbReference type="ARBA" id="ARBA00023049"/>
    </source>
</evidence>
<keyword evidence="8 11" id="KW-1133">Transmembrane helix</keyword>
<evidence type="ECO:0000259" key="12">
    <source>
        <dbReference type="PROSITE" id="PS50106"/>
    </source>
</evidence>
<accession>A0A0K2BL14</accession>
<dbReference type="SUPFAM" id="SSF50156">
    <property type="entry name" value="PDZ domain-like"/>
    <property type="match status" value="2"/>
</dbReference>
<dbReference type="CDD" id="cd06163">
    <property type="entry name" value="S2P-M50_PDZ_RseP-like"/>
    <property type="match status" value="1"/>
</dbReference>
<evidence type="ECO:0000256" key="11">
    <source>
        <dbReference type="RuleBase" id="RU362031"/>
    </source>
</evidence>
<protein>
    <recommendedName>
        <fullName evidence="11">Zinc metalloprotease</fullName>
        <ecNumber evidence="11">3.4.24.-</ecNumber>
    </recommendedName>
</protein>
<keyword evidence="14" id="KW-1185">Reference proteome</keyword>
<dbReference type="SMART" id="SM00228">
    <property type="entry name" value="PDZ"/>
    <property type="match status" value="2"/>
</dbReference>
<evidence type="ECO:0000256" key="8">
    <source>
        <dbReference type="ARBA" id="ARBA00022989"/>
    </source>
</evidence>
<evidence type="ECO:0000256" key="7">
    <source>
        <dbReference type="ARBA" id="ARBA00022833"/>
    </source>
</evidence>
<evidence type="ECO:0000256" key="3">
    <source>
        <dbReference type="ARBA" id="ARBA00007931"/>
    </source>
</evidence>
<name>A0A0K2BL14_9GAMM</name>
<reference evidence="13 14" key="1">
    <citation type="submission" date="2015-06" db="EMBL/GenBank/DDBJ databases">
        <title>Lineage-specific patterns of genome deterioration in obligate symbionts.</title>
        <authorList>
            <person name="Bennett G.M."/>
            <person name="McCutcheon J.P."/>
            <person name="McDonald B.R."/>
            <person name="Moran N.A."/>
        </authorList>
    </citation>
    <scope>NUCLEOTIDE SEQUENCE [LARGE SCALE GENOMIC DNA]</scope>
    <source>
        <strain evidence="13 14">B-GSS</strain>
    </source>
</reference>
<evidence type="ECO:0000313" key="14">
    <source>
        <dbReference type="Proteomes" id="UP000056466"/>
    </source>
</evidence>
<keyword evidence="10 11" id="KW-0472">Membrane</keyword>
<dbReference type="GO" id="GO:0046872">
    <property type="term" value="F:metal ion binding"/>
    <property type="evidence" value="ECO:0007669"/>
    <property type="project" value="UniProtKB-KW"/>
</dbReference>
<dbReference type="InterPro" id="IPR001478">
    <property type="entry name" value="PDZ"/>
</dbReference>